<dbReference type="InterPro" id="IPR000945">
    <property type="entry name" value="DBH-like"/>
</dbReference>
<accession>A0A0B6ZSZ2</accession>
<name>A0A0B6ZSZ2_9EUPU</name>
<dbReference type="PANTHER" id="PTHR10157:SF23">
    <property type="entry name" value="MOXD1 HOMOLOG 1"/>
    <property type="match status" value="1"/>
</dbReference>
<feature type="non-terminal residue" evidence="3">
    <location>
        <position position="142"/>
    </location>
</feature>
<organism evidence="3">
    <name type="scientific">Arion vulgaris</name>
    <dbReference type="NCBI Taxonomy" id="1028688"/>
    <lineage>
        <taxon>Eukaryota</taxon>
        <taxon>Metazoa</taxon>
        <taxon>Spiralia</taxon>
        <taxon>Lophotrochozoa</taxon>
        <taxon>Mollusca</taxon>
        <taxon>Gastropoda</taxon>
        <taxon>Heterobranchia</taxon>
        <taxon>Euthyneura</taxon>
        <taxon>Panpulmonata</taxon>
        <taxon>Eupulmonata</taxon>
        <taxon>Stylommatophora</taxon>
        <taxon>Helicina</taxon>
        <taxon>Arionoidea</taxon>
        <taxon>Arionidae</taxon>
        <taxon>Arion</taxon>
    </lineage>
</organism>
<proteinExistence type="predicted"/>
<dbReference type="PANTHER" id="PTHR10157">
    <property type="entry name" value="DOPAMINE BETA HYDROXYLASE RELATED"/>
    <property type="match status" value="1"/>
</dbReference>
<dbReference type="InterPro" id="IPR014784">
    <property type="entry name" value="Cu2_ascorb_mOase-like_C"/>
</dbReference>
<protein>
    <recommendedName>
        <fullName evidence="2">Copper type II ascorbate-dependent monooxygenase C-terminal domain-containing protein</fullName>
    </recommendedName>
</protein>
<feature type="domain" description="Copper type II ascorbate-dependent monooxygenase C-terminal" evidence="2">
    <location>
        <begin position="2"/>
        <end position="99"/>
    </location>
</feature>
<dbReference type="EMBL" id="HACG01024838">
    <property type="protein sequence ID" value="CEK71703.1"/>
    <property type="molecule type" value="Transcribed_RNA"/>
</dbReference>
<dbReference type="Gene3D" id="2.60.120.230">
    <property type="match status" value="1"/>
</dbReference>
<dbReference type="AlphaFoldDB" id="A0A0B6ZSZ2"/>
<dbReference type="InterPro" id="IPR024548">
    <property type="entry name" value="Cu2_monoox_C"/>
</dbReference>
<dbReference type="SUPFAM" id="SSF49742">
    <property type="entry name" value="PHM/PNGase F"/>
    <property type="match status" value="1"/>
</dbReference>
<dbReference type="InterPro" id="IPR008977">
    <property type="entry name" value="PHM/PNGase_F_dom_sf"/>
</dbReference>
<evidence type="ECO:0000259" key="2">
    <source>
        <dbReference type="Pfam" id="PF03712"/>
    </source>
</evidence>
<dbReference type="GO" id="GO:0004500">
    <property type="term" value="F:dopamine beta-monooxygenase activity"/>
    <property type="evidence" value="ECO:0007669"/>
    <property type="project" value="InterPro"/>
</dbReference>
<evidence type="ECO:0000313" key="3">
    <source>
        <dbReference type="EMBL" id="CEK71703.1"/>
    </source>
</evidence>
<evidence type="ECO:0000256" key="1">
    <source>
        <dbReference type="ARBA" id="ARBA00023157"/>
    </source>
</evidence>
<keyword evidence="1" id="KW-1015">Disulfide bond</keyword>
<gene>
    <name evidence="3" type="primary">ORF79482</name>
</gene>
<reference evidence="3" key="1">
    <citation type="submission" date="2014-12" db="EMBL/GenBank/DDBJ databases">
        <title>Insight into the proteome of Arion vulgaris.</title>
        <authorList>
            <person name="Aradska J."/>
            <person name="Bulat T."/>
            <person name="Smidak R."/>
            <person name="Sarate P."/>
            <person name="Gangsoo J."/>
            <person name="Sialana F."/>
            <person name="Bilban M."/>
            <person name="Lubec G."/>
        </authorList>
    </citation>
    <scope>NUCLEOTIDE SEQUENCE</scope>
    <source>
        <tissue evidence="3">Skin</tissue>
    </source>
</reference>
<dbReference type="Pfam" id="PF03712">
    <property type="entry name" value="Cu2_monoox_C"/>
    <property type="match status" value="1"/>
</dbReference>
<sequence length="142" mass="16832">MHYLGKSQEIKVYKNNSITNIITDQDNYDYDDPLIHTFSDPIRINPGDEIRTTCVYKRTRTPNPVCWGEATSEEMCFGFITYYPLQSLSHPWCTSMKSFQSCDRHLPGLKKEAVDGCKWWEFRNASHAEMKQIWRRVYENCY</sequence>